<reference evidence="1" key="2">
    <citation type="submission" date="2021-04" db="EMBL/GenBank/DDBJ databases">
        <authorList>
            <person name="Gilroy R."/>
        </authorList>
    </citation>
    <scope>NUCLEOTIDE SEQUENCE</scope>
    <source>
        <strain evidence="1">ChiHjej11B10-19426</strain>
    </source>
</reference>
<gene>
    <name evidence="1" type="ORF">H9816_03870</name>
</gene>
<evidence type="ECO:0000313" key="1">
    <source>
        <dbReference type="EMBL" id="HIZ15033.1"/>
    </source>
</evidence>
<reference evidence="1" key="1">
    <citation type="journal article" date="2021" name="PeerJ">
        <title>Extensive microbial diversity within the chicken gut microbiome revealed by metagenomics and culture.</title>
        <authorList>
            <person name="Gilroy R."/>
            <person name="Ravi A."/>
            <person name="Getino M."/>
            <person name="Pursley I."/>
            <person name="Horton D.L."/>
            <person name="Alikhan N.F."/>
            <person name="Baker D."/>
            <person name="Gharbi K."/>
            <person name="Hall N."/>
            <person name="Watson M."/>
            <person name="Adriaenssens E.M."/>
            <person name="Foster-Nyarko E."/>
            <person name="Jarju S."/>
            <person name="Secka A."/>
            <person name="Antonio M."/>
            <person name="Oren A."/>
            <person name="Chaudhuri R.R."/>
            <person name="La Ragione R."/>
            <person name="Hildebrand F."/>
            <person name="Pallen M.J."/>
        </authorList>
    </citation>
    <scope>NUCLEOTIDE SEQUENCE</scope>
    <source>
        <strain evidence="1">ChiHjej11B10-19426</strain>
    </source>
</reference>
<proteinExistence type="predicted"/>
<name>A0A9D2DDP0_9BACT</name>
<sequence length="157" mass="17964">MMTEKKDKQTHERQWELFAEAVPLIWHQRERILTDPQLFGARTPMRIRMAYVSMKDSGPYPLGVVVRAWTEHAENYMRLCPKCGGRMLIYSFSGSPLSGRSSHSATCTACGYQQRHVDEGSFGRLASPIMRIASEYRDLPEDDALSLEEAVNLLKRL</sequence>
<accession>A0A9D2DDP0</accession>
<evidence type="ECO:0000313" key="2">
    <source>
        <dbReference type="Proteomes" id="UP000824014"/>
    </source>
</evidence>
<protein>
    <submittedName>
        <fullName evidence="1">Uncharacterized protein</fullName>
    </submittedName>
</protein>
<dbReference type="AlphaFoldDB" id="A0A9D2DDP0"/>
<dbReference type="EMBL" id="DXCC01000011">
    <property type="protein sequence ID" value="HIZ15033.1"/>
    <property type="molecule type" value="Genomic_DNA"/>
</dbReference>
<comment type="caution">
    <text evidence="1">The sequence shown here is derived from an EMBL/GenBank/DDBJ whole genome shotgun (WGS) entry which is preliminary data.</text>
</comment>
<dbReference type="Proteomes" id="UP000824014">
    <property type="component" value="Unassembled WGS sequence"/>
</dbReference>
<organism evidence="1 2">
    <name type="scientific">Candidatus Tidjanibacter faecipullorum</name>
    <dbReference type="NCBI Taxonomy" id="2838766"/>
    <lineage>
        <taxon>Bacteria</taxon>
        <taxon>Pseudomonadati</taxon>
        <taxon>Bacteroidota</taxon>
        <taxon>Bacteroidia</taxon>
        <taxon>Bacteroidales</taxon>
        <taxon>Rikenellaceae</taxon>
        <taxon>Tidjanibacter</taxon>
    </lineage>
</organism>